<gene>
    <name evidence="2" type="ORF">BGW36DRAFT_432603</name>
</gene>
<evidence type="ECO:0000313" key="2">
    <source>
        <dbReference type="EMBL" id="KAH8690821.1"/>
    </source>
</evidence>
<sequence>MITLTIWTAFATVAFVLTAWFASTTFSVNPAYEIQSSFHISFADTVTILRVIQGLTSWATASAVAASFEIAMWASAAAETGSPILTLLTISPTTGIWGILSLVCSKTATGVARTWGSARLSLLAIYTLGSIVLFINTSTMTSYYPISTFNVLAGTGPFNASLIGPFLQQFNTTIPYFALASSYSFINNPAFSISLEPSCSGSMTPCDSYLLPGGIYLMWPQLSGNVSDGSVVSIQNAPAMRIDFTEGLGSDDNFFSASDCTVYGDGLAAVNFCLSESNIHHGSLKAGVYVCTNGTRDGQCLASSESGSTPNVTTTFTTSSYTASSVNSVENSTILSVFNLVAQEAAAAVDVQTLSLAIGWLLNYTAANLPPESSPDFQFWETGSDTYQTIWQTNSYIMLKSILGFILWEFSVNNDGNLAVLYTEPNGLTPDLPSEFHTTASICIPLERFVLDRTYFIVYIVFQSVALVFCWSVVLWAGLIRKQLPEITSMAAVDFGAKLRSTQTLDEKLFSQVRREDGNKQIRYALQGVRVTSYYKEKPEAVEPLMKKDEIGQIKVRRRASWP</sequence>
<evidence type="ECO:0000313" key="3">
    <source>
        <dbReference type="Proteomes" id="UP001201262"/>
    </source>
</evidence>
<dbReference type="EMBL" id="JAJTJA010000013">
    <property type="protein sequence ID" value="KAH8690821.1"/>
    <property type="molecule type" value="Genomic_DNA"/>
</dbReference>
<reference evidence="2" key="1">
    <citation type="submission" date="2021-12" db="EMBL/GenBank/DDBJ databases">
        <title>Convergent genome expansion in fungi linked to evolution of root-endophyte symbiosis.</title>
        <authorList>
            <consortium name="DOE Joint Genome Institute"/>
            <person name="Ke Y.-H."/>
            <person name="Bonito G."/>
            <person name="Liao H.-L."/>
            <person name="Looney B."/>
            <person name="Rojas-Flechas A."/>
            <person name="Nash J."/>
            <person name="Hameed K."/>
            <person name="Schadt C."/>
            <person name="Martin F."/>
            <person name="Crous P.W."/>
            <person name="Miettinen O."/>
            <person name="Magnuson J.K."/>
            <person name="Labbe J."/>
            <person name="Jacobson D."/>
            <person name="Doktycz M.J."/>
            <person name="Veneault-Fourrey C."/>
            <person name="Kuo A."/>
            <person name="Mondo S."/>
            <person name="Calhoun S."/>
            <person name="Riley R."/>
            <person name="Ohm R."/>
            <person name="LaButti K."/>
            <person name="Andreopoulos B."/>
            <person name="Pangilinan J."/>
            <person name="Nolan M."/>
            <person name="Tritt A."/>
            <person name="Clum A."/>
            <person name="Lipzen A."/>
            <person name="Daum C."/>
            <person name="Barry K."/>
            <person name="Grigoriev I.V."/>
            <person name="Vilgalys R."/>
        </authorList>
    </citation>
    <scope>NUCLEOTIDE SEQUENCE</scope>
    <source>
        <strain evidence="2">PMI_201</strain>
    </source>
</reference>
<proteinExistence type="predicted"/>
<accession>A0AAD4KG09</accession>
<keyword evidence="1" id="KW-1133">Transmembrane helix</keyword>
<dbReference type="Proteomes" id="UP001201262">
    <property type="component" value="Unassembled WGS sequence"/>
</dbReference>
<dbReference type="RefSeq" id="XP_046067017.1">
    <property type="nucleotide sequence ID" value="XM_046221154.1"/>
</dbReference>
<protein>
    <submittedName>
        <fullName evidence="2">Uncharacterized protein</fullName>
    </submittedName>
</protein>
<keyword evidence="1" id="KW-0812">Transmembrane</keyword>
<keyword evidence="1" id="KW-0472">Membrane</keyword>
<keyword evidence="3" id="KW-1185">Reference proteome</keyword>
<feature type="transmembrane region" description="Helical" evidence="1">
    <location>
        <begin position="456"/>
        <end position="480"/>
    </location>
</feature>
<dbReference type="AlphaFoldDB" id="A0AAD4KG09"/>
<comment type="caution">
    <text evidence="2">The sequence shown here is derived from an EMBL/GenBank/DDBJ whole genome shotgun (WGS) entry which is preliminary data.</text>
</comment>
<dbReference type="GeneID" id="70251441"/>
<name>A0AAD4KG09_9EURO</name>
<organism evidence="2 3">
    <name type="scientific">Talaromyces proteolyticus</name>
    <dbReference type="NCBI Taxonomy" id="1131652"/>
    <lineage>
        <taxon>Eukaryota</taxon>
        <taxon>Fungi</taxon>
        <taxon>Dikarya</taxon>
        <taxon>Ascomycota</taxon>
        <taxon>Pezizomycotina</taxon>
        <taxon>Eurotiomycetes</taxon>
        <taxon>Eurotiomycetidae</taxon>
        <taxon>Eurotiales</taxon>
        <taxon>Trichocomaceae</taxon>
        <taxon>Talaromyces</taxon>
        <taxon>Talaromyces sect. Bacilispori</taxon>
    </lineage>
</organism>
<evidence type="ECO:0000256" key="1">
    <source>
        <dbReference type="SAM" id="Phobius"/>
    </source>
</evidence>